<sequence>MSDEPTRKLLDGIGATIEGSLERVLAESSSELDNGHSIDDTAKLIECGVKFFAHRHVPLYQPRRSLFTSYPSLQQQQQQQSKTAKTKSFMKKYGYAGIGVYLTLGAIDLAATMAVISVKGAQQVKEAENYVVGKMKNWIGLKHTPTDASHLSDEKPSFTTLFVVAYGIHKTILLPFRLSLTAAITPIVVRRLQTWGWIQRKINK</sequence>
<keyword evidence="1" id="KW-0472">Membrane</keyword>
<evidence type="ECO:0000259" key="2">
    <source>
        <dbReference type="Pfam" id="PF06916"/>
    </source>
</evidence>
<evidence type="ECO:0000256" key="1">
    <source>
        <dbReference type="SAM" id="Phobius"/>
    </source>
</evidence>
<proteinExistence type="predicted"/>
<feature type="domain" description="DUF1279" evidence="2">
    <location>
        <begin position="85"/>
        <end position="187"/>
    </location>
</feature>
<dbReference type="InterPro" id="IPR045866">
    <property type="entry name" value="FAM210A/B-like"/>
</dbReference>
<dbReference type="AlphaFoldDB" id="A0A1X0RQI2"/>
<evidence type="ECO:0000313" key="3">
    <source>
        <dbReference type="EMBL" id="ORE14259.1"/>
    </source>
</evidence>
<name>A0A1X0RQI2_RHIZD</name>
<gene>
    <name evidence="3" type="ORF">BCV71DRAFT_267623</name>
</gene>
<dbReference type="OMA" id="NEEASIW"/>
<dbReference type="PANTHER" id="PTHR21377">
    <property type="entry name" value="PROTEIN FAM210B, MITOCHONDRIAL"/>
    <property type="match status" value="1"/>
</dbReference>
<dbReference type="VEuPathDB" id="FungiDB:BCV72DRAFT_47794"/>
<dbReference type="PANTHER" id="PTHR21377:SF0">
    <property type="entry name" value="PROTEIN FAM210B, MITOCHONDRIAL"/>
    <property type="match status" value="1"/>
</dbReference>
<keyword evidence="1" id="KW-1133">Transmembrane helix</keyword>
<keyword evidence="1" id="KW-0812">Transmembrane</keyword>
<feature type="transmembrane region" description="Helical" evidence="1">
    <location>
        <begin position="93"/>
        <end position="116"/>
    </location>
</feature>
<dbReference type="EMBL" id="KV921481">
    <property type="protein sequence ID" value="ORE14259.1"/>
    <property type="molecule type" value="Genomic_DNA"/>
</dbReference>
<accession>A0A1X0RQI2</accession>
<protein>
    <recommendedName>
        <fullName evidence="2">DUF1279 domain-containing protein</fullName>
    </recommendedName>
</protein>
<organism evidence="3 4">
    <name type="scientific">Rhizopus microsporus</name>
    <dbReference type="NCBI Taxonomy" id="58291"/>
    <lineage>
        <taxon>Eukaryota</taxon>
        <taxon>Fungi</taxon>
        <taxon>Fungi incertae sedis</taxon>
        <taxon>Mucoromycota</taxon>
        <taxon>Mucoromycotina</taxon>
        <taxon>Mucoromycetes</taxon>
        <taxon>Mucorales</taxon>
        <taxon>Mucorineae</taxon>
        <taxon>Rhizopodaceae</taxon>
        <taxon>Rhizopus</taxon>
    </lineage>
</organism>
<evidence type="ECO:0000313" key="4">
    <source>
        <dbReference type="Proteomes" id="UP000242381"/>
    </source>
</evidence>
<reference evidence="3 4" key="1">
    <citation type="journal article" date="2016" name="Proc. Natl. Acad. Sci. U.S.A.">
        <title>Lipid metabolic changes in an early divergent fungus govern the establishment of a mutualistic symbiosis with endobacteria.</title>
        <authorList>
            <person name="Lastovetsky O.A."/>
            <person name="Gaspar M.L."/>
            <person name="Mondo S.J."/>
            <person name="LaButti K.M."/>
            <person name="Sandor L."/>
            <person name="Grigoriev I.V."/>
            <person name="Henry S.A."/>
            <person name="Pawlowska T.E."/>
        </authorList>
    </citation>
    <scope>NUCLEOTIDE SEQUENCE [LARGE SCALE GENOMIC DNA]</scope>
    <source>
        <strain evidence="3 4">ATCC 11559</strain>
    </source>
</reference>
<dbReference type="Proteomes" id="UP000242381">
    <property type="component" value="Unassembled WGS sequence"/>
</dbReference>
<dbReference type="GO" id="GO:0005739">
    <property type="term" value="C:mitochondrion"/>
    <property type="evidence" value="ECO:0007669"/>
    <property type="project" value="TreeGrafter"/>
</dbReference>
<dbReference type="InterPro" id="IPR009688">
    <property type="entry name" value="FAM210A/B-like_dom"/>
</dbReference>
<dbReference type="Pfam" id="PF06916">
    <property type="entry name" value="FAM210A-B_dom"/>
    <property type="match status" value="1"/>
</dbReference>